<keyword evidence="6" id="KW-0378">Hydrolase</keyword>
<evidence type="ECO:0000256" key="1">
    <source>
        <dbReference type="ARBA" id="ARBA00000847"/>
    </source>
</evidence>
<evidence type="ECO:0000313" key="12">
    <source>
        <dbReference type="EMBL" id="MCI0128303.1"/>
    </source>
</evidence>
<evidence type="ECO:0000313" key="13">
    <source>
        <dbReference type="Proteomes" id="UP001156140"/>
    </source>
</evidence>
<dbReference type="Proteomes" id="UP001156140">
    <property type="component" value="Unassembled WGS sequence"/>
</dbReference>
<dbReference type="Pfam" id="PF00293">
    <property type="entry name" value="NUDIX"/>
    <property type="match status" value="1"/>
</dbReference>
<keyword evidence="13" id="KW-1185">Reference proteome</keyword>
<keyword evidence="9" id="KW-0460">Magnesium</keyword>
<dbReference type="NCBIfam" id="TIGR00052">
    <property type="entry name" value="nudix-type nucleoside diphosphatase, YffH/AdpP family"/>
    <property type="match status" value="1"/>
</dbReference>
<dbReference type="CDD" id="cd24157">
    <property type="entry name" value="NUDIX_GDPMK"/>
    <property type="match status" value="1"/>
</dbReference>
<feature type="binding site" evidence="9">
    <location>
        <position position="84"/>
    </location>
    <ligand>
        <name>Mg(2+)</name>
        <dbReference type="ChEBI" id="CHEBI:18420"/>
        <label>1</label>
    </ligand>
</feature>
<gene>
    <name evidence="12" type="ORF">ML536_15845</name>
</gene>
<comment type="subunit">
    <text evidence="4">Homodimer.</text>
</comment>
<evidence type="ECO:0000256" key="3">
    <source>
        <dbReference type="ARBA" id="ARBA00007275"/>
    </source>
</evidence>
<dbReference type="InterPro" id="IPR000086">
    <property type="entry name" value="NUDIX_hydrolase_dom"/>
</dbReference>
<feature type="short sequence motif" description="Nudix box" evidence="10">
    <location>
        <begin position="85"/>
        <end position="106"/>
    </location>
</feature>
<dbReference type="InterPro" id="IPR015797">
    <property type="entry name" value="NUDIX_hydrolase-like_dom_sf"/>
</dbReference>
<evidence type="ECO:0000256" key="2">
    <source>
        <dbReference type="ARBA" id="ARBA00001946"/>
    </source>
</evidence>
<accession>A0AA41QPN8</accession>
<dbReference type="RefSeq" id="WP_035034012.1">
    <property type="nucleotide sequence ID" value="NZ_JAKETQ010000002.1"/>
</dbReference>
<feature type="binding site" evidence="9">
    <location>
        <position position="99"/>
    </location>
    <ligand>
        <name>Mg(2+)</name>
        <dbReference type="ChEBI" id="CHEBI:18420"/>
        <label>1</label>
    </ligand>
</feature>
<dbReference type="GO" id="GO:0016818">
    <property type="term" value="F:hydrolase activity, acting on acid anhydrides, in phosphorus-containing anhydrides"/>
    <property type="evidence" value="ECO:0007669"/>
    <property type="project" value="InterPro"/>
</dbReference>
<comment type="cofactor">
    <cofactor evidence="2 9">
        <name>Mg(2+)</name>
        <dbReference type="ChEBI" id="CHEBI:18420"/>
    </cofactor>
</comment>
<protein>
    <recommendedName>
        <fullName evidence="5">GDP-mannose pyrophosphatase</fullName>
    </recommendedName>
    <alternativeName>
        <fullName evidence="7">GDP-mannose hydrolase</fullName>
    </alternativeName>
    <alternativeName>
        <fullName evidence="8">GDPMK</fullName>
    </alternativeName>
</protein>
<evidence type="ECO:0000256" key="9">
    <source>
        <dbReference type="PIRSR" id="PIRSR604385-2"/>
    </source>
</evidence>
<feature type="binding site" evidence="9">
    <location>
        <position position="103"/>
    </location>
    <ligand>
        <name>Mg(2+)</name>
        <dbReference type="ChEBI" id="CHEBI:18420"/>
        <label>1</label>
    </ligand>
</feature>
<dbReference type="EMBL" id="JALAZD010000002">
    <property type="protein sequence ID" value="MCI0128303.1"/>
    <property type="molecule type" value="Genomic_DNA"/>
</dbReference>
<name>A0AA41QPN8_9HYPH</name>
<feature type="domain" description="Nudix hydrolase" evidence="11">
    <location>
        <begin position="43"/>
        <end position="181"/>
    </location>
</feature>
<evidence type="ECO:0000259" key="11">
    <source>
        <dbReference type="PROSITE" id="PS51462"/>
    </source>
</evidence>
<evidence type="ECO:0000256" key="4">
    <source>
        <dbReference type="ARBA" id="ARBA00011738"/>
    </source>
</evidence>
<comment type="similarity">
    <text evidence="3">Belongs to the Nudix hydrolase family. NudK subfamily.</text>
</comment>
<dbReference type="PANTHER" id="PTHR11839">
    <property type="entry name" value="UDP/ADP-SUGAR PYROPHOSPHATASE"/>
    <property type="match status" value="1"/>
</dbReference>
<evidence type="ECO:0000256" key="7">
    <source>
        <dbReference type="ARBA" id="ARBA00032162"/>
    </source>
</evidence>
<evidence type="ECO:0000256" key="10">
    <source>
        <dbReference type="PIRSR" id="PIRSR604385-3"/>
    </source>
</evidence>
<organism evidence="12 13">
    <name type="scientific">Paradevosia shaoguanensis</name>
    <dbReference type="NCBI Taxonomy" id="1335043"/>
    <lineage>
        <taxon>Bacteria</taxon>
        <taxon>Pseudomonadati</taxon>
        <taxon>Pseudomonadota</taxon>
        <taxon>Alphaproteobacteria</taxon>
        <taxon>Hyphomicrobiales</taxon>
        <taxon>Devosiaceae</taxon>
        <taxon>Paradevosia</taxon>
    </lineage>
</organism>
<proteinExistence type="inferred from homology"/>
<evidence type="ECO:0000256" key="6">
    <source>
        <dbReference type="ARBA" id="ARBA00022801"/>
    </source>
</evidence>
<sequence>MSQDIKILSEKTLADAWGKLSETRLEMRRRDGTWQEVSREVYDHGSAAAVLLCDPAAGNIILTRQFRYPPFRNGDPGWLIEACAGLLDGDTPEACARREAEEETGYRPDSLTHAFAAYASPGSLTEKVECFIGLYGPDSRMSDGGGLHHEGEDIEVLEMPFAEGLAMIRDGRIVDAKTIMLLQHAALSGIFASNR</sequence>
<dbReference type="GO" id="GO:0019693">
    <property type="term" value="P:ribose phosphate metabolic process"/>
    <property type="evidence" value="ECO:0007669"/>
    <property type="project" value="TreeGrafter"/>
</dbReference>
<dbReference type="GO" id="GO:0046872">
    <property type="term" value="F:metal ion binding"/>
    <property type="evidence" value="ECO:0007669"/>
    <property type="project" value="UniProtKB-KW"/>
</dbReference>
<keyword evidence="9" id="KW-0479">Metal-binding</keyword>
<evidence type="ECO:0000256" key="8">
    <source>
        <dbReference type="ARBA" id="ARBA00032272"/>
    </source>
</evidence>
<dbReference type="InterPro" id="IPR004385">
    <property type="entry name" value="NDP_pyrophosphatase"/>
</dbReference>
<dbReference type="GO" id="GO:0005829">
    <property type="term" value="C:cytosol"/>
    <property type="evidence" value="ECO:0007669"/>
    <property type="project" value="TreeGrafter"/>
</dbReference>
<reference evidence="12" key="1">
    <citation type="submission" date="2022-03" db="EMBL/GenBank/DDBJ databases">
        <title>The complete genome sequence of a Methyloterrigena soli.</title>
        <authorList>
            <person name="Zi Z."/>
        </authorList>
    </citation>
    <scope>NUCLEOTIDE SEQUENCE</scope>
    <source>
        <strain evidence="12">M48</strain>
    </source>
</reference>
<comment type="catalytic activity">
    <reaction evidence="1">
        <text>GDP-alpha-D-mannose + H2O = alpha-D-mannose 1-phosphate + GMP + 2 H(+)</text>
        <dbReference type="Rhea" id="RHEA:27978"/>
        <dbReference type="ChEBI" id="CHEBI:15377"/>
        <dbReference type="ChEBI" id="CHEBI:15378"/>
        <dbReference type="ChEBI" id="CHEBI:57527"/>
        <dbReference type="ChEBI" id="CHEBI:58115"/>
        <dbReference type="ChEBI" id="CHEBI:58409"/>
    </reaction>
</comment>
<feature type="binding site" evidence="9">
    <location>
        <position position="152"/>
    </location>
    <ligand>
        <name>Mg(2+)</name>
        <dbReference type="ChEBI" id="CHEBI:18420"/>
        <label>1</label>
    </ligand>
</feature>
<dbReference type="PANTHER" id="PTHR11839:SF18">
    <property type="entry name" value="NUDIX HYDROLASE DOMAIN-CONTAINING PROTEIN"/>
    <property type="match status" value="1"/>
</dbReference>
<dbReference type="AlphaFoldDB" id="A0AA41QPN8"/>
<dbReference type="Gene3D" id="3.90.79.10">
    <property type="entry name" value="Nucleoside Triphosphate Pyrophosphohydrolase"/>
    <property type="match status" value="1"/>
</dbReference>
<dbReference type="SUPFAM" id="SSF55811">
    <property type="entry name" value="Nudix"/>
    <property type="match status" value="1"/>
</dbReference>
<evidence type="ECO:0000256" key="5">
    <source>
        <dbReference type="ARBA" id="ARBA00016377"/>
    </source>
</evidence>
<comment type="caution">
    <text evidence="12">The sequence shown here is derived from an EMBL/GenBank/DDBJ whole genome shotgun (WGS) entry which is preliminary data.</text>
</comment>
<dbReference type="PROSITE" id="PS51462">
    <property type="entry name" value="NUDIX"/>
    <property type="match status" value="1"/>
</dbReference>
<dbReference type="GO" id="GO:0006753">
    <property type="term" value="P:nucleoside phosphate metabolic process"/>
    <property type="evidence" value="ECO:0007669"/>
    <property type="project" value="TreeGrafter"/>
</dbReference>